<proteinExistence type="predicted"/>
<dbReference type="AlphaFoldDB" id="A0A6C0JRN6"/>
<name>A0A6C0JRN6_9ZZZZ</name>
<evidence type="ECO:0000313" key="1">
    <source>
        <dbReference type="EMBL" id="QHU08422.1"/>
    </source>
</evidence>
<sequence length="112" mass="12884">MPMNEYFLDDLNDVARSYADLQTEQIKSLYRLQAELKRTVADGHQTLTVLGYVAFSNFMRNNKLTVVEEYNSDGSVVSTSFSGWYYRTITTRVIPISSITTDQLNPIFFHVD</sequence>
<dbReference type="EMBL" id="MN740696">
    <property type="protein sequence ID" value="QHU08422.1"/>
    <property type="molecule type" value="Genomic_DNA"/>
</dbReference>
<accession>A0A6C0JRN6</accession>
<organism evidence="1">
    <name type="scientific">viral metagenome</name>
    <dbReference type="NCBI Taxonomy" id="1070528"/>
    <lineage>
        <taxon>unclassified sequences</taxon>
        <taxon>metagenomes</taxon>
        <taxon>organismal metagenomes</taxon>
    </lineage>
</organism>
<protein>
    <submittedName>
        <fullName evidence="1">Uncharacterized protein</fullName>
    </submittedName>
</protein>
<reference evidence="1" key="1">
    <citation type="journal article" date="2020" name="Nature">
        <title>Giant virus diversity and host interactions through global metagenomics.</title>
        <authorList>
            <person name="Schulz F."/>
            <person name="Roux S."/>
            <person name="Paez-Espino D."/>
            <person name="Jungbluth S."/>
            <person name="Walsh D.A."/>
            <person name="Denef V.J."/>
            <person name="McMahon K.D."/>
            <person name="Konstantinidis K.T."/>
            <person name="Eloe-Fadrosh E.A."/>
            <person name="Kyrpides N.C."/>
            <person name="Woyke T."/>
        </authorList>
    </citation>
    <scope>NUCLEOTIDE SEQUENCE</scope>
    <source>
        <strain evidence="1">GVMAG-S-1062768-28</strain>
    </source>
</reference>